<evidence type="ECO:0000256" key="7">
    <source>
        <dbReference type="ARBA" id="ARBA00022989"/>
    </source>
</evidence>
<keyword evidence="6 12" id="KW-0812">Transmembrane</keyword>
<feature type="transmembrane region" description="Helical" evidence="12">
    <location>
        <begin position="12"/>
        <end position="36"/>
    </location>
</feature>
<dbReference type="PROSITE" id="PS50262">
    <property type="entry name" value="G_PROTEIN_RECEP_F1_2"/>
    <property type="match status" value="1"/>
</dbReference>
<sequence length="345" mass="39709">MILGWPDIVSIAIYFTTLFGAVANLIIFFAFISNAIKKKVFQPLDRIIVNMVLVNFLLCCYKKIPGILVFFHIKVFVDVGCRILLYLYRTLRLVSLWSVANLSFLHLIKIRRPSHRWLKYIHRHYGPYVNWSLAGCWVVSITFHVPYLLYSDTEHVHNQSSILITSTNCLGQSESSLLNLLTYITVSVDFLLIILVTLLNGFTVDLICRHRRQVRDKMTVRQGWDKRTARATKILLSLLSIYVICWVSTDLTWIAIVSGLSEGFQNNLHVAMYGVLSSFYYSGTSGIMVFGYRKVRDFLCKATCSCKAHDRICPILPTSRWAYRREIRSFGDIAKRADLSVYGHL</sequence>
<feature type="domain" description="G-protein coupled receptors family 1 profile" evidence="13">
    <location>
        <begin position="23"/>
        <end position="247"/>
    </location>
</feature>
<evidence type="ECO:0000256" key="6">
    <source>
        <dbReference type="ARBA" id="ARBA00022692"/>
    </source>
</evidence>
<dbReference type="InterPro" id="IPR004072">
    <property type="entry name" value="Vmron_rcpt_1"/>
</dbReference>
<keyword evidence="8 12" id="KW-0297">G-protein coupled receptor</keyword>
<dbReference type="GO" id="GO:0005886">
    <property type="term" value="C:plasma membrane"/>
    <property type="evidence" value="ECO:0007669"/>
    <property type="project" value="UniProtKB-SubCell"/>
</dbReference>
<feature type="transmembrane region" description="Helical" evidence="12">
    <location>
        <begin position="234"/>
        <end position="258"/>
    </location>
</feature>
<dbReference type="AlphaFoldDB" id="A0A974CHZ8"/>
<accession>A0A974CHZ8</accession>
<dbReference type="SUPFAM" id="SSF81321">
    <property type="entry name" value="Family A G protein-coupled receptor-like"/>
    <property type="match status" value="1"/>
</dbReference>
<organism evidence="14 15">
    <name type="scientific">Xenopus laevis</name>
    <name type="common">African clawed frog</name>
    <dbReference type="NCBI Taxonomy" id="8355"/>
    <lineage>
        <taxon>Eukaryota</taxon>
        <taxon>Metazoa</taxon>
        <taxon>Chordata</taxon>
        <taxon>Craniata</taxon>
        <taxon>Vertebrata</taxon>
        <taxon>Euteleostomi</taxon>
        <taxon>Amphibia</taxon>
        <taxon>Batrachia</taxon>
        <taxon>Anura</taxon>
        <taxon>Pipoidea</taxon>
        <taxon>Pipidae</taxon>
        <taxon>Xenopodinae</taxon>
        <taxon>Xenopus</taxon>
        <taxon>Xenopus</taxon>
    </lineage>
</organism>
<evidence type="ECO:0000256" key="9">
    <source>
        <dbReference type="ARBA" id="ARBA00023136"/>
    </source>
</evidence>
<keyword evidence="10 12" id="KW-0675">Receptor</keyword>
<evidence type="ECO:0000256" key="10">
    <source>
        <dbReference type="ARBA" id="ARBA00023170"/>
    </source>
</evidence>
<evidence type="ECO:0000256" key="4">
    <source>
        <dbReference type="ARBA" id="ARBA00022507"/>
    </source>
</evidence>
<evidence type="ECO:0000256" key="1">
    <source>
        <dbReference type="ARBA" id="ARBA00004651"/>
    </source>
</evidence>
<dbReference type="PANTHER" id="PTHR11394">
    <property type="entry name" value="TASTE RECEPTOR TYPE 2"/>
    <property type="match status" value="1"/>
</dbReference>
<evidence type="ECO:0000256" key="5">
    <source>
        <dbReference type="ARBA" id="ARBA00022606"/>
    </source>
</evidence>
<dbReference type="GO" id="GO:0019236">
    <property type="term" value="P:response to pheromone"/>
    <property type="evidence" value="ECO:0007669"/>
    <property type="project" value="UniProtKB-KW"/>
</dbReference>
<dbReference type="PANTHER" id="PTHR11394:SF137">
    <property type="entry name" value="C-X-C CHEMOKINE RECEPTOR TYPE 3 ISOFORM X1-RELATED"/>
    <property type="match status" value="1"/>
</dbReference>
<comment type="similarity">
    <text evidence="2 12">Belongs to the G-protein coupled receptor 1 family.</text>
</comment>
<comment type="subcellular location">
    <subcellularLocation>
        <location evidence="1 12">Cell membrane</location>
        <topology evidence="1 12">Multi-pass membrane protein</topology>
    </subcellularLocation>
</comment>
<keyword evidence="5" id="KW-0716">Sensory transduction</keyword>
<dbReference type="Pfam" id="PF03402">
    <property type="entry name" value="V1R"/>
    <property type="match status" value="1"/>
</dbReference>
<name>A0A974CHZ8_XENLA</name>
<protein>
    <recommendedName>
        <fullName evidence="12">Vomeronasal type-1 receptor</fullName>
    </recommendedName>
</protein>
<evidence type="ECO:0000256" key="8">
    <source>
        <dbReference type="ARBA" id="ARBA00023040"/>
    </source>
</evidence>
<keyword evidence="3 12" id="KW-1003">Cell membrane</keyword>
<dbReference type="InterPro" id="IPR017452">
    <property type="entry name" value="GPCR_Rhodpsn_7TM"/>
</dbReference>
<feature type="transmembrane region" description="Helical" evidence="12">
    <location>
        <begin position="85"/>
        <end position="108"/>
    </location>
</feature>
<dbReference type="Proteomes" id="UP000694892">
    <property type="component" value="Chromosome 6S"/>
</dbReference>
<feature type="transmembrane region" description="Helical" evidence="12">
    <location>
        <begin position="48"/>
        <end position="73"/>
    </location>
</feature>
<feature type="transmembrane region" description="Helical" evidence="12">
    <location>
        <begin position="180"/>
        <end position="208"/>
    </location>
</feature>
<dbReference type="Gene3D" id="1.20.1070.10">
    <property type="entry name" value="Rhodopsin 7-helix transmembrane proteins"/>
    <property type="match status" value="1"/>
</dbReference>
<keyword evidence="9 12" id="KW-0472">Membrane</keyword>
<evidence type="ECO:0000256" key="11">
    <source>
        <dbReference type="ARBA" id="ARBA00023224"/>
    </source>
</evidence>
<evidence type="ECO:0000313" key="15">
    <source>
        <dbReference type="Proteomes" id="UP000694892"/>
    </source>
</evidence>
<evidence type="ECO:0000259" key="13">
    <source>
        <dbReference type="PROSITE" id="PS50262"/>
    </source>
</evidence>
<proteinExistence type="inferred from homology"/>
<evidence type="ECO:0000256" key="2">
    <source>
        <dbReference type="ARBA" id="ARBA00010663"/>
    </source>
</evidence>
<evidence type="ECO:0000256" key="12">
    <source>
        <dbReference type="RuleBase" id="RU364061"/>
    </source>
</evidence>
<keyword evidence="4 12" id="KW-0589">Pheromone response</keyword>
<gene>
    <name evidence="14" type="ORF">XELAEV_18032699mg</name>
</gene>
<keyword evidence="7 12" id="KW-1133">Transmembrane helix</keyword>
<reference evidence="15" key="1">
    <citation type="journal article" date="2016" name="Nature">
        <title>Genome evolution in the allotetraploid frog Xenopus laevis.</title>
        <authorList>
            <person name="Session A.M."/>
            <person name="Uno Y."/>
            <person name="Kwon T."/>
            <person name="Chapman J.A."/>
            <person name="Toyoda A."/>
            <person name="Takahashi S."/>
            <person name="Fukui A."/>
            <person name="Hikosaka A."/>
            <person name="Suzuki A."/>
            <person name="Kondo M."/>
            <person name="van Heeringen S.J."/>
            <person name="Quigley I."/>
            <person name="Heinz S."/>
            <person name="Ogino H."/>
            <person name="Ochi H."/>
            <person name="Hellsten U."/>
            <person name="Lyons J.B."/>
            <person name="Simakov O."/>
            <person name="Putnam N."/>
            <person name="Stites J."/>
            <person name="Kuroki Y."/>
            <person name="Tanaka T."/>
            <person name="Michiue T."/>
            <person name="Watanabe M."/>
            <person name="Bogdanovic O."/>
            <person name="Lister R."/>
            <person name="Georgiou G."/>
            <person name="Paranjpe S.S."/>
            <person name="van Kruijsbergen I."/>
            <person name="Shu S."/>
            <person name="Carlson J."/>
            <person name="Kinoshita T."/>
            <person name="Ohta Y."/>
            <person name="Mawaribuchi S."/>
            <person name="Jenkins J."/>
            <person name="Grimwood J."/>
            <person name="Schmutz J."/>
            <person name="Mitros T."/>
            <person name="Mozaffari S.V."/>
            <person name="Suzuki Y."/>
            <person name="Haramoto Y."/>
            <person name="Yamamoto T.S."/>
            <person name="Takagi C."/>
            <person name="Heald R."/>
            <person name="Miller K."/>
            <person name="Haudenschild C."/>
            <person name="Kitzman J."/>
            <person name="Nakayama T."/>
            <person name="Izutsu Y."/>
            <person name="Robert J."/>
            <person name="Fortriede J."/>
            <person name="Burns K."/>
            <person name="Lotay V."/>
            <person name="Karimi K."/>
            <person name="Yasuoka Y."/>
            <person name="Dichmann D.S."/>
            <person name="Flajnik M.F."/>
            <person name="Houston D.W."/>
            <person name="Shendure J."/>
            <person name="DuPasquier L."/>
            <person name="Vize P.D."/>
            <person name="Zorn A.M."/>
            <person name="Ito M."/>
            <person name="Marcotte E.M."/>
            <person name="Wallingford J.B."/>
            <person name="Ito Y."/>
            <person name="Asashima M."/>
            <person name="Ueno N."/>
            <person name="Matsuda Y."/>
            <person name="Veenstra G.J."/>
            <person name="Fujiyama A."/>
            <person name="Harland R.M."/>
            <person name="Taira M."/>
            <person name="Rokhsar D.S."/>
        </authorList>
    </citation>
    <scope>NUCLEOTIDE SEQUENCE [LARGE SCALE GENOMIC DNA]</scope>
    <source>
        <strain evidence="15">J</strain>
    </source>
</reference>
<evidence type="ECO:0000313" key="14">
    <source>
        <dbReference type="EMBL" id="OCT73735.1"/>
    </source>
</evidence>
<dbReference type="EMBL" id="CM004477">
    <property type="protein sequence ID" value="OCT73735.1"/>
    <property type="molecule type" value="Genomic_DNA"/>
</dbReference>
<keyword evidence="11 12" id="KW-0807">Transducer</keyword>
<feature type="transmembrane region" description="Helical" evidence="12">
    <location>
        <begin position="128"/>
        <end position="150"/>
    </location>
</feature>
<feature type="transmembrane region" description="Helical" evidence="12">
    <location>
        <begin position="270"/>
        <end position="292"/>
    </location>
</feature>
<evidence type="ECO:0000256" key="3">
    <source>
        <dbReference type="ARBA" id="ARBA00022475"/>
    </source>
</evidence>
<dbReference type="GO" id="GO:0016503">
    <property type="term" value="F:pheromone receptor activity"/>
    <property type="evidence" value="ECO:0007669"/>
    <property type="project" value="InterPro"/>
</dbReference>